<dbReference type="EMBL" id="GL732593">
    <property type="protein sequence ID" value="EFX73075.1"/>
    <property type="molecule type" value="Genomic_DNA"/>
</dbReference>
<keyword evidence="2" id="KW-1185">Reference proteome</keyword>
<evidence type="ECO:0000313" key="2">
    <source>
        <dbReference type="Proteomes" id="UP000000305"/>
    </source>
</evidence>
<evidence type="ECO:0000313" key="1">
    <source>
        <dbReference type="EMBL" id="EFX73075.1"/>
    </source>
</evidence>
<dbReference type="Proteomes" id="UP000000305">
    <property type="component" value="Unassembled WGS sequence"/>
</dbReference>
<dbReference type="KEGG" id="dpx:DAPPUDRAFT_110089"/>
<organism evidence="1 2">
    <name type="scientific">Daphnia pulex</name>
    <name type="common">Water flea</name>
    <dbReference type="NCBI Taxonomy" id="6669"/>
    <lineage>
        <taxon>Eukaryota</taxon>
        <taxon>Metazoa</taxon>
        <taxon>Ecdysozoa</taxon>
        <taxon>Arthropoda</taxon>
        <taxon>Crustacea</taxon>
        <taxon>Branchiopoda</taxon>
        <taxon>Diplostraca</taxon>
        <taxon>Cladocera</taxon>
        <taxon>Anomopoda</taxon>
        <taxon>Daphniidae</taxon>
        <taxon>Daphnia</taxon>
    </lineage>
</organism>
<dbReference type="HOGENOM" id="CLU_1268049_0_0_1"/>
<gene>
    <name evidence="1" type="ORF">DAPPUDRAFT_110089</name>
</gene>
<sequence>MEQRSFIVIFNDPESVREAFKKQRIQPFKLNDHDIICQLHEDAFSIRPLDRGTGHENPLKLFGAVGGALTNDTEEKDLEGRDSQIAHHDQPALVTVYKDPETQKEKVFIVISLPGGSGESEFSLVGNGPGFSTAIIKYNWPPVMFDIDSLFAKVSLRNGKISPLHPKIIALKNELENNRDSVDAISQAVIDIPLPIPVQTDIDSYKFVGGKSLTGLSL</sequence>
<dbReference type="AlphaFoldDB" id="E9H564"/>
<proteinExistence type="predicted"/>
<accession>E9H564</accession>
<reference evidence="1 2" key="1">
    <citation type="journal article" date="2011" name="Science">
        <title>The ecoresponsive genome of Daphnia pulex.</title>
        <authorList>
            <person name="Colbourne J.K."/>
            <person name="Pfrender M.E."/>
            <person name="Gilbert D."/>
            <person name="Thomas W.K."/>
            <person name="Tucker A."/>
            <person name="Oakley T.H."/>
            <person name="Tokishita S."/>
            <person name="Aerts A."/>
            <person name="Arnold G.J."/>
            <person name="Basu M.K."/>
            <person name="Bauer D.J."/>
            <person name="Caceres C.E."/>
            <person name="Carmel L."/>
            <person name="Casola C."/>
            <person name="Choi J.H."/>
            <person name="Detter J.C."/>
            <person name="Dong Q."/>
            <person name="Dusheyko S."/>
            <person name="Eads B.D."/>
            <person name="Frohlich T."/>
            <person name="Geiler-Samerotte K.A."/>
            <person name="Gerlach D."/>
            <person name="Hatcher P."/>
            <person name="Jogdeo S."/>
            <person name="Krijgsveld J."/>
            <person name="Kriventseva E.V."/>
            <person name="Kultz D."/>
            <person name="Laforsch C."/>
            <person name="Lindquist E."/>
            <person name="Lopez J."/>
            <person name="Manak J.R."/>
            <person name="Muller J."/>
            <person name="Pangilinan J."/>
            <person name="Patwardhan R.P."/>
            <person name="Pitluck S."/>
            <person name="Pritham E.J."/>
            <person name="Rechtsteiner A."/>
            <person name="Rho M."/>
            <person name="Rogozin I.B."/>
            <person name="Sakarya O."/>
            <person name="Salamov A."/>
            <person name="Schaack S."/>
            <person name="Shapiro H."/>
            <person name="Shiga Y."/>
            <person name="Skalitzky C."/>
            <person name="Smith Z."/>
            <person name="Souvorov A."/>
            <person name="Sung W."/>
            <person name="Tang Z."/>
            <person name="Tsuchiya D."/>
            <person name="Tu H."/>
            <person name="Vos H."/>
            <person name="Wang M."/>
            <person name="Wolf Y.I."/>
            <person name="Yamagata H."/>
            <person name="Yamada T."/>
            <person name="Ye Y."/>
            <person name="Shaw J.R."/>
            <person name="Andrews J."/>
            <person name="Crease T.J."/>
            <person name="Tang H."/>
            <person name="Lucas S.M."/>
            <person name="Robertson H.M."/>
            <person name="Bork P."/>
            <person name="Koonin E.V."/>
            <person name="Zdobnov E.M."/>
            <person name="Grigoriev I.V."/>
            <person name="Lynch M."/>
            <person name="Boore J.L."/>
        </authorList>
    </citation>
    <scope>NUCLEOTIDE SEQUENCE [LARGE SCALE GENOMIC DNA]</scope>
</reference>
<name>E9H564_DAPPU</name>
<protein>
    <submittedName>
        <fullName evidence="1">Uncharacterized protein</fullName>
    </submittedName>
</protein>
<dbReference type="InParanoid" id="E9H564"/>
<dbReference type="PhylomeDB" id="E9H564"/>
<dbReference type="OrthoDB" id="6373205at2759"/>